<gene>
    <name evidence="1" type="ORF">A500_10520</name>
</gene>
<organism evidence="1 2">
    <name type="scientific">Clostridium sartagoforme AAU1</name>
    <dbReference type="NCBI Taxonomy" id="1202534"/>
    <lineage>
        <taxon>Bacteria</taxon>
        <taxon>Bacillati</taxon>
        <taxon>Bacillota</taxon>
        <taxon>Clostridia</taxon>
        <taxon>Eubacteriales</taxon>
        <taxon>Clostridiaceae</taxon>
        <taxon>Clostridium</taxon>
    </lineage>
</organism>
<name>R9C7G4_9CLOT</name>
<keyword evidence="2" id="KW-1185">Reference proteome</keyword>
<comment type="caution">
    <text evidence="1">The sequence shown here is derived from an EMBL/GenBank/DDBJ whole genome shotgun (WGS) entry which is preliminary data.</text>
</comment>
<sequence>MEEPKFMKEGYSYIGEDEQWHIKNNSPEWVKKEFKEFFKMVDPEPDKDGKITRYENTLQI</sequence>
<dbReference type="AlphaFoldDB" id="R9C7G4"/>
<reference evidence="1 2" key="1">
    <citation type="submission" date="2013-03" db="EMBL/GenBank/DDBJ databases">
        <title>Whole genome shotgun sequencing of Clostridium sartagoforme AAU1.</title>
        <authorList>
            <person name="Joshi C.G."/>
            <person name="Duggirala S.M."/>
            <person name="Nathani N.M."/>
            <person name="Bhatt V.D."/>
            <person name="Patel A.K."/>
            <person name="Pandya P.R."/>
            <person name="KaPatel J.A."/>
        </authorList>
    </citation>
    <scope>NUCLEOTIDE SEQUENCE [LARGE SCALE GENOMIC DNA]</scope>
    <source>
        <strain evidence="1 2">AAU1</strain>
    </source>
</reference>
<proteinExistence type="predicted"/>
<dbReference type="EMBL" id="ASRV01000127">
    <property type="protein sequence ID" value="EOR25304.1"/>
    <property type="molecule type" value="Genomic_DNA"/>
</dbReference>
<dbReference type="PATRIC" id="fig|1202534.3.peg.2087"/>
<dbReference type="Proteomes" id="UP000013988">
    <property type="component" value="Unassembled WGS sequence"/>
</dbReference>
<evidence type="ECO:0000313" key="1">
    <source>
        <dbReference type="EMBL" id="EOR25304.1"/>
    </source>
</evidence>
<evidence type="ECO:0000313" key="2">
    <source>
        <dbReference type="Proteomes" id="UP000013988"/>
    </source>
</evidence>
<protein>
    <submittedName>
        <fullName evidence="1">Uncharacterized protein</fullName>
    </submittedName>
</protein>
<accession>R9C7G4</accession>
<dbReference type="RefSeq" id="WP_016207450.1">
    <property type="nucleotide sequence ID" value="NZ_ASRV01000127.1"/>
</dbReference>